<dbReference type="EMBL" id="BAAFGK010000004">
    <property type="protein sequence ID" value="GAB0057800.1"/>
    <property type="molecule type" value="Genomic_DNA"/>
</dbReference>
<evidence type="ECO:0000256" key="9">
    <source>
        <dbReference type="ARBA" id="ARBA00023268"/>
    </source>
</evidence>
<comment type="similarity">
    <text evidence="2">In the C-terminal section; belongs to the transpeptidase family.</text>
</comment>
<proteinExistence type="inferred from homology"/>
<dbReference type="InterPro" id="IPR001460">
    <property type="entry name" value="PCN-bd_Tpept"/>
</dbReference>
<keyword evidence="16" id="KW-1185">Reference proteome</keyword>
<evidence type="ECO:0000256" key="8">
    <source>
        <dbReference type="ARBA" id="ARBA00022801"/>
    </source>
</evidence>
<keyword evidence="8" id="KW-0378">Hydrolase</keyword>
<evidence type="ECO:0000256" key="6">
    <source>
        <dbReference type="ARBA" id="ARBA00022676"/>
    </source>
</evidence>
<evidence type="ECO:0000256" key="3">
    <source>
        <dbReference type="ARBA" id="ARBA00007739"/>
    </source>
</evidence>
<dbReference type="Pfam" id="PF06832">
    <property type="entry name" value="BiPBP_C"/>
    <property type="match status" value="1"/>
</dbReference>
<dbReference type="Pfam" id="PF00905">
    <property type="entry name" value="Transpeptidase"/>
    <property type="match status" value="1"/>
</dbReference>
<evidence type="ECO:0000256" key="7">
    <source>
        <dbReference type="ARBA" id="ARBA00022679"/>
    </source>
</evidence>
<dbReference type="Proteomes" id="UP001628193">
    <property type="component" value="Unassembled WGS sequence"/>
</dbReference>
<evidence type="ECO:0000256" key="10">
    <source>
        <dbReference type="ARBA" id="ARBA00044770"/>
    </source>
</evidence>
<evidence type="ECO:0000256" key="11">
    <source>
        <dbReference type="ARBA" id="ARBA00049902"/>
    </source>
</evidence>
<reference evidence="15 16" key="1">
    <citation type="submission" date="2024-05" db="EMBL/GenBank/DDBJ databases">
        <authorList>
            <consortium name="Candidatus Magnetaquicoccaceae bacterium FCR-1 genome sequencing consortium"/>
            <person name="Shimoshige H."/>
            <person name="Shimamura S."/>
            <person name="Taoka A."/>
            <person name="Kobayashi H."/>
            <person name="Maekawa T."/>
        </authorList>
    </citation>
    <scope>NUCLEOTIDE SEQUENCE [LARGE SCALE GENOMIC DNA]</scope>
    <source>
        <strain evidence="15 16">FCR-1</strain>
    </source>
</reference>
<evidence type="ECO:0000256" key="4">
    <source>
        <dbReference type="ARBA" id="ARBA00022645"/>
    </source>
</evidence>
<protein>
    <recommendedName>
        <fullName evidence="10">peptidoglycan glycosyltransferase</fullName>
        <ecNumber evidence="10">2.4.99.28</ecNumber>
    </recommendedName>
</protein>
<dbReference type="PANTHER" id="PTHR32282">
    <property type="entry name" value="BINDING PROTEIN TRANSPEPTIDASE, PUTATIVE-RELATED"/>
    <property type="match status" value="1"/>
</dbReference>
<dbReference type="EC" id="2.4.99.28" evidence="10"/>
<dbReference type="SUPFAM" id="SSF53955">
    <property type="entry name" value="Lysozyme-like"/>
    <property type="match status" value="1"/>
</dbReference>
<keyword evidence="9" id="KW-0511">Multifunctional enzyme</keyword>
<dbReference type="Pfam" id="PF00912">
    <property type="entry name" value="Transgly"/>
    <property type="match status" value="1"/>
</dbReference>
<keyword evidence="4" id="KW-0121">Carboxypeptidase</keyword>
<comment type="caution">
    <text evidence="15">The sequence shown here is derived from an EMBL/GenBank/DDBJ whole genome shotgun (WGS) entry which is preliminary data.</text>
</comment>
<dbReference type="InterPro" id="IPR036950">
    <property type="entry name" value="PBP_transglycosylase"/>
</dbReference>
<dbReference type="Gene3D" id="3.40.710.10">
    <property type="entry name" value="DD-peptidase/beta-lactamase superfamily"/>
    <property type="match status" value="1"/>
</dbReference>
<feature type="domain" description="Penicillin-binding C-terminal" evidence="14">
    <location>
        <begin position="663"/>
        <end position="738"/>
    </location>
</feature>
<dbReference type="Gene3D" id="1.10.3810.10">
    <property type="entry name" value="Biosynthetic peptidoglycan transglycosylase-like"/>
    <property type="match status" value="1"/>
</dbReference>
<feature type="domain" description="Glycosyl transferase family 51" evidence="13">
    <location>
        <begin position="89"/>
        <end position="239"/>
    </location>
</feature>
<gene>
    <name evidence="15" type="primary">mtgA_1</name>
    <name evidence="15" type="ORF">SIID45300_02132</name>
</gene>
<evidence type="ECO:0000259" key="12">
    <source>
        <dbReference type="Pfam" id="PF00905"/>
    </source>
</evidence>
<reference evidence="15 16" key="2">
    <citation type="submission" date="2024-09" db="EMBL/GenBank/DDBJ databases">
        <title>Draft genome sequence of Candidatus Magnetaquicoccaceae bacterium FCR-1.</title>
        <authorList>
            <person name="Shimoshige H."/>
            <person name="Shimamura S."/>
            <person name="Taoka A."/>
            <person name="Kobayashi H."/>
            <person name="Maekawa T."/>
        </authorList>
    </citation>
    <scope>NUCLEOTIDE SEQUENCE [LARGE SCALE GENOMIC DNA]</scope>
    <source>
        <strain evidence="15 16">FCR-1</strain>
    </source>
</reference>
<dbReference type="PANTHER" id="PTHR32282:SF15">
    <property type="entry name" value="PENICILLIN-BINDING PROTEIN 1C"/>
    <property type="match status" value="1"/>
</dbReference>
<dbReference type="InterPro" id="IPR023346">
    <property type="entry name" value="Lysozyme-like_dom_sf"/>
</dbReference>
<evidence type="ECO:0000313" key="16">
    <source>
        <dbReference type="Proteomes" id="UP001628193"/>
    </source>
</evidence>
<organism evidence="15 16">
    <name type="scientific">Candidatus Magnetaquiglobus chichijimensis</name>
    <dbReference type="NCBI Taxonomy" id="3141448"/>
    <lineage>
        <taxon>Bacteria</taxon>
        <taxon>Pseudomonadati</taxon>
        <taxon>Pseudomonadota</taxon>
        <taxon>Magnetococcia</taxon>
        <taxon>Magnetococcales</taxon>
        <taxon>Candidatus Magnetaquicoccaceae</taxon>
        <taxon>Candidatus Magnetaquiglobus</taxon>
    </lineage>
</organism>
<dbReference type="NCBIfam" id="TIGR02073">
    <property type="entry name" value="PBP_1c"/>
    <property type="match status" value="1"/>
</dbReference>
<evidence type="ECO:0000256" key="5">
    <source>
        <dbReference type="ARBA" id="ARBA00022670"/>
    </source>
</evidence>
<dbReference type="InterPro" id="IPR050396">
    <property type="entry name" value="Glycosyltr_51/Transpeptidase"/>
</dbReference>
<dbReference type="InterPro" id="IPR011815">
    <property type="entry name" value="PBP_1c"/>
</dbReference>
<evidence type="ECO:0000256" key="2">
    <source>
        <dbReference type="ARBA" id="ARBA00007090"/>
    </source>
</evidence>
<dbReference type="InterPro" id="IPR012338">
    <property type="entry name" value="Beta-lactam/transpept-like"/>
</dbReference>
<accession>A0ABQ0CAS0</accession>
<keyword evidence="7 15" id="KW-0808">Transferase</keyword>
<name>A0ABQ0CAS0_9PROT</name>
<dbReference type="GO" id="GO:0008955">
    <property type="term" value="F:peptidoglycan glycosyltransferase activity"/>
    <property type="evidence" value="ECO:0007669"/>
    <property type="project" value="UniProtKB-EC"/>
</dbReference>
<keyword evidence="5" id="KW-0645">Protease</keyword>
<sequence>MSGSGLSPASDPTPHGWLNPRRGGGLRGVVIGVVGVLLIGLLLERGLLDLPDAPEVPEFQTVRAAHASSDVWLLDREGRPLQPIRVDHARRRLNWTPLEEIAPNLVEILVRVEDRAFHQHRGVSWLSVLGAIKDRLLHGSRRGASTLTMQLVGLLERGSGGWSGRRGLRQKWLQMRAAWAMERSWSKAEILEAYLNLVPFRGELQGIAAASRSLFDKAPSGLLPAESILLVAQLPAPNGPVVRTTARACALAARIDPEISCPELTTRAERLLRGRLPPVRAEVALAPHAARWLIRGRGPEIGSSAGLRSTLDADLQRSASESLDRQLAQLAGHNVRDGAVLVVENATGAVLAYVGGGGVDPSARHVDGVRALRQAGSTLKPFLYQLAIEERLITAASLLEDSPVELVMPTGIYQPNNYDREFRGWVSARTALASSLNVPAVRVLMVTGLAPFAARLRQFGYYVREEGSFHGHALALGSVEVTLWQQVNAYATLANGGLFVPLVLESDRQPPAPRRITSAESAFILADILSDPLARTPTFGLGNPLATPFWSAVKTGTSKRMRDNWCIGFTPRFTVGVWVGNFDGQPMREVSGISGAAEVWLEVMLAARHRFGSGGDDPELPPGADMIHRSILFEPAVEPPRREWFLTGTGSDTIRLHDGALRPSRIRSPGDGAILAMDPDIPPGLQRLVPRMSPVHPGNQWRLDGVPWPAVPEGWELVPGSHQWELLDGEGRLLDRARFQVRGATRHVERE</sequence>
<evidence type="ECO:0000313" key="15">
    <source>
        <dbReference type="EMBL" id="GAB0057800.1"/>
    </source>
</evidence>
<evidence type="ECO:0000256" key="1">
    <source>
        <dbReference type="ARBA" id="ARBA00004752"/>
    </source>
</evidence>
<dbReference type="SUPFAM" id="SSF56601">
    <property type="entry name" value="beta-lactamase/transpeptidase-like"/>
    <property type="match status" value="1"/>
</dbReference>
<dbReference type="InterPro" id="IPR001264">
    <property type="entry name" value="Glyco_trans_51"/>
</dbReference>
<feature type="domain" description="Penicillin-binding protein transpeptidase" evidence="12">
    <location>
        <begin position="338"/>
        <end position="572"/>
    </location>
</feature>
<keyword evidence="6 15" id="KW-0328">Glycosyltransferase</keyword>
<dbReference type="InterPro" id="IPR009647">
    <property type="entry name" value="PBP_C"/>
</dbReference>
<comment type="catalytic activity">
    <reaction evidence="11">
        <text>[GlcNAc-(1-&gt;4)-Mur2Ac(oyl-L-Ala-gamma-D-Glu-L-Lys-D-Ala-D-Ala)](n)-di-trans,octa-cis-undecaprenyl diphosphate + beta-D-GlcNAc-(1-&gt;4)-Mur2Ac(oyl-L-Ala-gamma-D-Glu-L-Lys-D-Ala-D-Ala)-di-trans,octa-cis-undecaprenyl diphosphate = [GlcNAc-(1-&gt;4)-Mur2Ac(oyl-L-Ala-gamma-D-Glu-L-Lys-D-Ala-D-Ala)](n+1)-di-trans,octa-cis-undecaprenyl diphosphate + di-trans,octa-cis-undecaprenyl diphosphate + H(+)</text>
        <dbReference type="Rhea" id="RHEA:23708"/>
        <dbReference type="Rhea" id="RHEA-COMP:9602"/>
        <dbReference type="Rhea" id="RHEA-COMP:9603"/>
        <dbReference type="ChEBI" id="CHEBI:15378"/>
        <dbReference type="ChEBI" id="CHEBI:58405"/>
        <dbReference type="ChEBI" id="CHEBI:60033"/>
        <dbReference type="ChEBI" id="CHEBI:78435"/>
        <dbReference type="EC" id="2.4.99.28"/>
    </reaction>
</comment>
<comment type="similarity">
    <text evidence="3">In the N-terminal section; belongs to the glycosyltransferase 51 family.</text>
</comment>
<evidence type="ECO:0000259" key="13">
    <source>
        <dbReference type="Pfam" id="PF00912"/>
    </source>
</evidence>
<comment type="pathway">
    <text evidence="1">Cell wall biogenesis; peptidoglycan biosynthesis.</text>
</comment>
<evidence type="ECO:0000259" key="14">
    <source>
        <dbReference type="Pfam" id="PF06832"/>
    </source>
</evidence>